<accession>A0A9X2ELC7</accession>
<keyword evidence="3" id="KW-1185">Reference proteome</keyword>
<sequence>MMKTCREATRLMSESQERDLHISEQAGLKLHLAMCTPCRNFSKQLKTLRRITQSYAQGGPEKVDK</sequence>
<dbReference type="Pfam" id="PF13490">
    <property type="entry name" value="zf-HC2"/>
    <property type="match status" value="1"/>
</dbReference>
<reference evidence="2" key="1">
    <citation type="journal article" date="2022" name="Arch. Microbiol.">
        <title>Microbulbifer okhotskensis sp. nov., isolated from a deep bottom sediment of the Okhotsk Sea.</title>
        <authorList>
            <person name="Romanenko L."/>
            <person name="Kurilenko V."/>
            <person name="Otstavnykh N."/>
            <person name="Velansky P."/>
            <person name="Isaeva M."/>
            <person name="Mikhailov V."/>
        </authorList>
    </citation>
    <scope>NUCLEOTIDE SEQUENCE</scope>
    <source>
        <strain evidence="2">OS29</strain>
    </source>
</reference>
<feature type="domain" description="Putative zinc-finger" evidence="1">
    <location>
        <begin position="5"/>
        <end position="39"/>
    </location>
</feature>
<proteinExistence type="predicted"/>
<dbReference type="EMBL" id="JALBWM010000025">
    <property type="protein sequence ID" value="MCO1334352.1"/>
    <property type="molecule type" value="Genomic_DNA"/>
</dbReference>
<dbReference type="RefSeq" id="WP_252465890.1">
    <property type="nucleotide sequence ID" value="NZ_JALBWM010000025.1"/>
</dbReference>
<comment type="caution">
    <text evidence="2">The sequence shown here is derived from an EMBL/GenBank/DDBJ whole genome shotgun (WGS) entry which is preliminary data.</text>
</comment>
<gene>
    <name evidence="2" type="ORF">MO867_08365</name>
</gene>
<evidence type="ECO:0000313" key="3">
    <source>
        <dbReference type="Proteomes" id="UP001139028"/>
    </source>
</evidence>
<evidence type="ECO:0000313" key="2">
    <source>
        <dbReference type="EMBL" id="MCO1334352.1"/>
    </source>
</evidence>
<evidence type="ECO:0000259" key="1">
    <source>
        <dbReference type="Pfam" id="PF13490"/>
    </source>
</evidence>
<organism evidence="2 3">
    <name type="scientific">Microbulbifer okhotskensis</name>
    <dbReference type="NCBI Taxonomy" id="2926617"/>
    <lineage>
        <taxon>Bacteria</taxon>
        <taxon>Pseudomonadati</taxon>
        <taxon>Pseudomonadota</taxon>
        <taxon>Gammaproteobacteria</taxon>
        <taxon>Cellvibrionales</taxon>
        <taxon>Microbulbiferaceae</taxon>
        <taxon>Microbulbifer</taxon>
    </lineage>
</organism>
<protein>
    <submittedName>
        <fullName evidence="2">Zf-HC2 domain-containing protein</fullName>
    </submittedName>
</protein>
<dbReference type="AlphaFoldDB" id="A0A9X2ELC7"/>
<name>A0A9X2ELC7_9GAMM</name>
<dbReference type="Proteomes" id="UP001139028">
    <property type="component" value="Unassembled WGS sequence"/>
</dbReference>
<dbReference type="InterPro" id="IPR027383">
    <property type="entry name" value="Znf_put"/>
</dbReference>